<proteinExistence type="predicted"/>
<comment type="caution">
    <text evidence="2">The sequence shown here is derived from an EMBL/GenBank/DDBJ whole genome shotgun (WGS) entry which is preliminary data.</text>
</comment>
<dbReference type="KEGG" id="phet:94287000"/>
<dbReference type="EMBL" id="JAFJZO010000036">
    <property type="protein sequence ID" value="KAG5490752.1"/>
    <property type="molecule type" value="Genomic_DNA"/>
</dbReference>
<dbReference type="AlphaFoldDB" id="A0A836GZ38"/>
<feature type="coiled-coil region" evidence="1">
    <location>
        <begin position="10"/>
        <end position="109"/>
    </location>
</feature>
<protein>
    <submittedName>
        <fullName evidence="2">Uncharacterized protein</fullName>
    </submittedName>
</protein>
<organism evidence="2 3">
    <name type="scientific">Porcisia hertigi</name>
    <dbReference type="NCBI Taxonomy" id="2761500"/>
    <lineage>
        <taxon>Eukaryota</taxon>
        <taxon>Discoba</taxon>
        <taxon>Euglenozoa</taxon>
        <taxon>Kinetoplastea</taxon>
        <taxon>Metakinetoplastina</taxon>
        <taxon>Trypanosomatida</taxon>
        <taxon>Trypanosomatidae</taxon>
        <taxon>Leishmaniinae</taxon>
        <taxon>Porcisia</taxon>
    </lineage>
</organism>
<evidence type="ECO:0000313" key="3">
    <source>
        <dbReference type="Proteomes" id="UP000674318"/>
    </source>
</evidence>
<dbReference type="RefSeq" id="XP_067753080.1">
    <property type="nucleotide sequence ID" value="XM_067896923.1"/>
</dbReference>
<accession>A0A836GZ38</accession>
<reference evidence="2 3" key="1">
    <citation type="submission" date="2021-02" db="EMBL/GenBank/DDBJ databases">
        <title>Porcisia hertigi Genome sequencing and assembly.</title>
        <authorList>
            <person name="Almutairi H."/>
            <person name="Gatherer D."/>
        </authorList>
    </citation>
    <scope>NUCLEOTIDE SEQUENCE [LARGE SCALE GENOMIC DNA]</scope>
    <source>
        <strain evidence="2 3">C119</strain>
    </source>
</reference>
<dbReference type="Proteomes" id="UP000674318">
    <property type="component" value="Unassembled WGS sequence"/>
</dbReference>
<evidence type="ECO:0000256" key="1">
    <source>
        <dbReference type="SAM" id="Coils"/>
    </source>
</evidence>
<name>A0A836GZ38_9TRYP</name>
<sequence length="293" mass="33617">MSALSDRLVMQLLRIRNRELDLEVKQQELDNKLIQEKDLRQELSVEQEKLTKLKSLQETLEKMNDESDAKYKALQEDDENQKKKLSEELKKHIAEADELSRDLAQREQRAQSRKDLLLKQKEIYDQHSNTGREKFDELVGKREGEMQALAEKNKDNILRAPELKKQLDAETEQLRAAKAGQEELKSKVDAFLSRFSDIQGQLSESKKLYESASLDKDRNTRTLKALSADLEMLRRRAATSKAERDKELAKVSALEEKAETMRTQIATFENIARMLNDATAGSAPTEITASKAL</sequence>
<gene>
    <name evidence="2" type="ORF">JKF63_00874</name>
</gene>
<keyword evidence="1" id="KW-0175">Coiled coil</keyword>
<dbReference type="OrthoDB" id="272455at2759"/>
<keyword evidence="3" id="KW-1185">Reference proteome</keyword>
<dbReference type="GeneID" id="94287000"/>
<feature type="coiled-coil region" evidence="1">
    <location>
        <begin position="216"/>
        <end position="271"/>
    </location>
</feature>
<evidence type="ECO:0000313" key="2">
    <source>
        <dbReference type="EMBL" id="KAG5490752.1"/>
    </source>
</evidence>